<dbReference type="SUPFAM" id="SSF56176">
    <property type="entry name" value="FAD-binding/transporter-associated domain-like"/>
    <property type="match status" value="1"/>
</dbReference>
<dbReference type="InterPro" id="IPR011601">
    <property type="entry name" value="MurB_C"/>
</dbReference>
<proteinExistence type="inferred from homology"/>
<evidence type="ECO:0000256" key="13">
    <source>
        <dbReference type="ARBA" id="ARBA00022984"/>
    </source>
</evidence>
<dbReference type="PANTHER" id="PTHR21071">
    <property type="entry name" value="UDP-N-ACETYLENOLPYRUVOYLGLUCOSAMINE REDUCTASE"/>
    <property type="match status" value="1"/>
</dbReference>
<evidence type="ECO:0000256" key="17">
    <source>
        <dbReference type="ARBA" id="ARBA00031026"/>
    </source>
</evidence>
<keyword evidence="14 19" id="KW-0560">Oxidoreductase</keyword>
<dbReference type="InterPro" id="IPR036635">
    <property type="entry name" value="MurB_C_sf"/>
</dbReference>
<dbReference type="GO" id="GO:0051301">
    <property type="term" value="P:cell division"/>
    <property type="evidence" value="ECO:0007669"/>
    <property type="project" value="UniProtKB-KW"/>
</dbReference>
<dbReference type="HAMAP" id="MF_00037">
    <property type="entry name" value="MurB"/>
    <property type="match status" value="1"/>
</dbReference>
<evidence type="ECO:0000256" key="8">
    <source>
        <dbReference type="ARBA" id="ARBA00022618"/>
    </source>
</evidence>
<keyword evidence="7 19" id="KW-0963">Cytoplasm</keyword>
<evidence type="ECO:0000256" key="15">
    <source>
        <dbReference type="ARBA" id="ARBA00023306"/>
    </source>
</evidence>
<dbReference type="Pfam" id="PF01565">
    <property type="entry name" value="FAD_binding_4"/>
    <property type="match status" value="1"/>
</dbReference>
<feature type="active site" evidence="19">
    <location>
        <position position="164"/>
    </location>
</feature>
<comment type="cofactor">
    <cofactor evidence="1 19">
        <name>FAD</name>
        <dbReference type="ChEBI" id="CHEBI:57692"/>
    </cofactor>
</comment>
<evidence type="ECO:0000256" key="5">
    <source>
        <dbReference type="ARBA" id="ARBA00012518"/>
    </source>
</evidence>
<dbReference type="GO" id="GO:0009252">
    <property type="term" value="P:peptidoglycan biosynthetic process"/>
    <property type="evidence" value="ECO:0007669"/>
    <property type="project" value="UniProtKB-UniRule"/>
</dbReference>
<dbReference type="InterPro" id="IPR036318">
    <property type="entry name" value="FAD-bd_PCMH-like_sf"/>
</dbReference>
<evidence type="ECO:0000256" key="7">
    <source>
        <dbReference type="ARBA" id="ARBA00022490"/>
    </source>
</evidence>
<keyword evidence="15 19" id="KW-0131">Cell cycle</keyword>
<comment type="subcellular location">
    <subcellularLocation>
        <location evidence="3 19">Cytoplasm</location>
    </subcellularLocation>
</comment>
<evidence type="ECO:0000256" key="16">
    <source>
        <dbReference type="ARBA" id="ARBA00023316"/>
    </source>
</evidence>
<comment type="catalytic activity">
    <reaction evidence="18 19">
        <text>UDP-N-acetyl-alpha-D-muramate + NADP(+) = UDP-N-acetyl-3-O-(1-carboxyvinyl)-alpha-D-glucosamine + NADPH + H(+)</text>
        <dbReference type="Rhea" id="RHEA:12248"/>
        <dbReference type="ChEBI" id="CHEBI:15378"/>
        <dbReference type="ChEBI" id="CHEBI:57783"/>
        <dbReference type="ChEBI" id="CHEBI:58349"/>
        <dbReference type="ChEBI" id="CHEBI:68483"/>
        <dbReference type="ChEBI" id="CHEBI:70757"/>
        <dbReference type="EC" id="1.3.1.98"/>
    </reaction>
</comment>
<dbReference type="PROSITE" id="PS51387">
    <property type="entry name" value="FAD_PCMH"/>
    <property type="match status" value="1"/>
</dbReference>
<evidence type="ECO:0000313" key="22">
    <source>
        <dbReference type="Proteomes" id="UP000217348"/>
    </source>
</evidence>
<evidence type="ECO:0000256" key="18">
    <source>
        <dbReference type="ARBA" id="ARBA00048914"/>
    </source>
</evidence>
<dbReference type="RefSeq" id="WP_095894587.1">
    <property type="nucleotide sequence ID" value="NZ_CP022387.1"/>
</dbReference>
<keyword evidence="11 19" id="KW-0521">NADP</keyword>
<name>A0A250FW44_9FLAO</name>
<feature type="domain" description="FAD-binding PCMH-type" evidence="20">
    <location>
        <begin position="21"/>
        <end position="188"/>
    </location>
</feature>
<comment type="pathway">
    <text evidence="4 19">Cell wall biogenesis; peptidoglycan biosynthesis.</text>
</comment>
<keyword evidence="16 19" id="KW-0961">Cell wall biogenesis/degradation</keyword>
<feature type="active site" evidence="19">
    <location>
        <position position="335"/>
    </location>
</feature>
<keyword evidence="8 19" id="KW-0132">Cell division</keyword>
<evidence type="ECO:0000256" key="3">
    <source>
        <dbReference type="ARBA" id="ARBA00004496"/>
    </source>
</evidence>
<dbReference type="InterPro" id="IPR003170">
    <property type="entry name" value="MurB"/>
</dbReference>
<comment type="similarity">
    <text evidence="19">Belongs to the MurB family.</text>
</comment>
<evidence type="ECO:0000256" key="11">
    <source>
        <dbReference type="ARBA" id="ARBA00022857"/>
    </source>
</evidence>
<accession>A0A250FW44</accession>
<evidence type="ECO:0000256" key="6">
    <source>
        <dbReference type="ARBA" id="ARBA00015188"/>
    </source>
</evidence>
<dbReference type="OrthoDB" id="9804753at2"/>
<dbReference type="NCBIfam" id="NF010478">
    <property type="entry name" value="PRK13903.1"/>
    <property type="match status" value="1"/>
</dbReference>
<evidence type="ECO:0000256" key="4">
    <source>
        <dbReference type="ARBA" id="ARBA00004752"/>
    </source>
</evidence>
<dbReference type="GO" id="GO:0005829">
    <property type="term" value="C:cytosol"/>
    <property type="evidence" value="ECO:0007669"/>
    <property type="project" value="TreeGrafter"/>
</dbReference>
<dbReference type="KEGG" id="csto:CGC58_00295"/>
<keyword evidence="12 19" id="KW-0133">Cell shape</keyword>
<dbReference type="InterPro" id="IPR006094">
    <property type="entry name" value="Oxid_FAD_bind_N"/>
</dbReference>
<evidence type="ECO:0000256" key="14">
    <source>
        <dbReference type="ARBA" id="ARBA00023002"/>
    </source>
</evidence>
<dbReference type="Gene3D" id="3.30.465.10">
    <property type="match status" value="1"/>
</dbReference>
<dbReference type="PANTHER" id="PTHR21071:SF4">
    <property type="entry name" value="UDP-N-ACETYLENOLPYRUVOYLGLUCOSAMINE REDUCTASE"/>
    <property type="match status" value="1"/>
</dbReference>
<dbReference type="InterPro" id="IPR016169">
    <property type="entry name" value="FAD-bd_PCMH_sub2"/>
</dbReference>
<dbReference type="UniPathway" id="UPA00219"/>
<dbReference type="EMBL" id="CP022387">
    <property type="protein sequence ID" value="ATA88308.1"/>
    <property type="molecule type" value="Genomic_DNA"/>
</dbReference>
<evidence type="ECO:0000256" key="19">
    <source>
        <dbReference type="HAMAP-Rule" id="MF_00037"/>
    </source>
</evidence>
<protein>
    <recommendedName>
        <fullName evidence="6 19">UDP-N-acetylenolpyruvoylglucosamine reductase</fullName>
        <ecNumber evidence="5 19">1.3.1.98</ecNumber>
    </recommendedName>
    <alternativeName>
        <fullName evidence="17 19">UDP-N-acetylmuramate dehydrogenase</fullName>
    </alternativeName>
</protein>
<dbReference type="InterPro" id="IPR016167">
    <property type="entry name" value="FAD-bd_PCMH_sub1"/>
</dbReference>
<evidence type="ECO:0000256" key="1">
    <source>
        <dbReference type="ARBA" id="ARBA00001974"/>
    </source>
</evidence>
<keyword evidence="10 19" id="KW-0274">FAD</keyword>
<dbReference type="EC" id="1.3.1.98" evidence="5 19"/>
<dbReference type="InterPro" id="IPR016166">
    <property type="entry name" value="FAD-bd_PCMH"/>
</dbReference>
<dbReference type="Gene3D" id="3.30.43.10">
    <property type="entry name" value="Uridine Diphospho-n-acetylenolpyruvylglucosamine Reductase, domain 2"/>
    <property type="match status" value="1"/>
</dbReference>
<evidence type="ECO:0000256" key="10">
    <source>
        <dbReference type="ARBA" id="ARBA00022827"/>
    </source>
</evidence>
<dbReference type="AlphaFoldDB" id="A0A250FW44"/>
<evidence type="ECO:0000313" key="21">
    <source>
        <dbReference type="EMBL" id="ATA88308.1"/>
    </source>
</evidence>
<dbReference type="Gene3D" id="3.90.78.10">
    <property type="entry name" value="UDP-N-acetylenolpyruvoylglucosamine reductase, C-terminal domain"/>
    <property type="match status" value="1"/>
</dbReference>
<comment type="function">
    <text evidence="2 19">Cell wall formation.</text>
</comment>
<evidence type="ECO:0000256" key="12">
    <source>
        <dbReference type="ARBA" id="ARBA00022960"/>
    </source>
</evidence>
<dbReference type="Proteomes" id="UP000217348">
    <property type="component" value="Chromosome"/>
</dbReference>
<dbReference type="Pfam" id="PF02873">
    <property type="entry name" value="MurB_C"/>
    <property type="match status" value="1"/>
</dbReference>
<dbReference type="GO" id="GO:0008762">
    <property type="term" value="F:UDP-N-acetylmuramate dehydrogenase activity"/>
    <property type="evidence" value="ECO:0007669"/>
    <property type="project" value="UniProtKB-UniRule"/>
</dbReference>
<dbReference type="SUPFAM" id="SSF56194">
    <property type="entry name" value="Uridine diphospho-N-Acetylenolpyruvylglucosamine reductase, MurB, C-terminal domain"/>
    <property type="match status" value="1"/>
</dbReference>
<dbReference type="GO" id="GO:0008360">
    <property type="term" value="P:regulation of cell shape"/>
    <property type="evidence" value="ECO:0007669"/>
    <property type="project" value="UniProtKB-KW"/>
</dbReference>
<organism evidence="21 22">
    <name type="scientific">Capnocytophaga stomatis</name>
    <dbReference type="NCBI Taxonomy" id="1848904"/>
    <lineage>
        <taxon>Bacteria</taxon>
        <taxon>Pseudomonadati</taxon>
        <taxon>Bacteroidota</taxon>
        <taxon>Flavobacteriia</taxon>
        <taxon>Flavobacteriales</taxon>
        <taxon>Flavobacteriaceae</taxon>
        <taxon>Capnocytophaga</taxon>
    </lineage>
</organism>
<evidence type="ECO:0000259" key="20">
    <source>
        <dbReference type="PROSITE" id="PS51387"/>
    </source>
</evidence>
<dbReference type="NCBIfam" id="TIGR00179">
    <property type="entry name" value="murB"/>
    <property type="match status" value="1"/>
</dbReference>
<dbReference type="GO" id="GO:0071555">
    <property type="term" value="P:cell wall organization"/>
    <property type="evidence" value="ECO:0007669"/>
    <property type="project" value="UniProtKB-KW"/>
</dbReference>
<dbReference type="GO" id="GO:0071949">
    <property type="term" value="F:FAD binding"/>
    <property type="evidence" value="ECO:0007669"/>
    <property type="project" value="InterPro"/>
</dbReference>
<sequence length="339" mass="38353">MSKRILSEKKISLKPFNTFNIGVQSSEFVKIQTEKELIEALKQFSNPFVLGGGSNMLLTKNVENPVFYIQLKGISVEKETDDFVWIKAQAGENWHEFVLHTLNQDFGGLENLSLIPGNVGTTPVQNIGAYGVEIKDVMESCEAIHIKTQEKRIFTNADCKFSYRESVFKNEEKGNYIITSVTFKLTKRNHFLNIKYGDIQKVMTEKGIANPTPKDVSQAVIFIRQSKLPDPKQIGNSGSFFKNPIIEKTKFEALQKQFPQMPFYSVDDNHTKVPAGWLIDTCGLKGYRKGDAGVHEKQALVLVNYGNATGLEILQVAHFVKNTVKEKFDIDLEFEVNIF</sequence>
<keyword evidence="13 19" id="KW-0573">Peptidoglycan synthesis</keyword>
<gene>
    <name evidence="19" type="primary">murB</name>
    <name evidence="21" type="ORF">CGC58_00295</name>
</gene>
<keyword evidence="9 19" id="KW-0285">Flavoprotein</keyword>
<dbReference type="NCBIfam" id="NF000755">
    <property type="entry name" value="PRK00046.1"/>
    <property type="match status" value="1"/>
</dbReference>
<evidence type="ECO:0000256" key="2">
    <source>
        <dbReference type="ARBA" id="ARBA00003921"/>
    </source>
</evidence>
<evidence type="ECO:0000256" key="9">
    <source>
        <dbReference type="ARBA" id="ARBA00022630"/>
    </source>
</evidence>
<feature type="active site" description="Proton donor" evidence="19">
    <location>
        <position position="239"/>
    </location>
</feature>
<reference evidence="22" key="1">
    <citation type="submission" date="2017-06" db="EMBL/GenBank/DDBJ databases">
        <title>Capnocytophaga spp. assemblies.</title>
        <authorList>
            <person name="Gulvik C.A."/>
        </authorList>
    </citation>
    <scope>NUCLEOTIDE SEQUENCE [LARGE SCALE GENOMIC DNA]</scope>
    <source>
        <strain evidence="22">H2177</strain>
    </source>
</reference>